<name>A0A0D0B2Z1_9AGAR</name>
<keyword evidence="3" id="KW-1185">Reference proteome</keyword>
<sequence>MLLGLILLEFSLKIVLVASVVQLISDPILIHTKMPVLLPSMSGIVFFNFKSPVQNHHGESSIAYDSHRSPFSVAEMILCLVPRFASRC</sequence>
<evidence type="ECO:0000313" key="3">
    <source>
        <dbReference type="Proteomes" id="UP000053593"/>
    </source>
</evidence>
<proteinExistence type="predicted"/>
<evidence type="ECO:0000256" key="1">
    <source>
        <dbReference type="SAM" id="SignalP"/>
    </source>
</evidence>
<evidence type="ECO:0000313" key="2">
    <source>
        <dbReference type="EMBL" id="KIK57530.1"/>
    </source>
</evidence>
<evidence type="ECO:0008006" key="4">
    <source>
        <dbReference type="Google" id="ProtNLM"/>
    </source>
</evidence>
<organism evidence="2 3">
    <name type="scientific">Collybiopsis luxurians FD-317 M1</name>
    <dbReference type="NCBI Taxonomy" id="944289"/>
    <lineage>
        <taxon>Eukaryota</taxon>
        <taxon>Fungi</taxon>
        <taxon>Dikarya</taxon>
        <taxon>Basidiomycota</taxon>
        <taxon>Agaricomycotina</taxon>
        <taxon>Agaricomycetes</taxon>
        <taxon>Agaricomycetidae</taxon>
        <taxon>Agaricales</taxon>
        <taxon>Marasmiineae</taxon>
        <taxon>Omphalotaceae</taxon>
        <taxon>Collybiopsis</taxon>
        <taxon>Collybiopsis luxurians</taxon>
    </lineage>
</organism>
<protein>
    <recommendedName>
        <fullName evidence="4">Secreted protein</fullName>
    </recommendedName>
</protein>
<dbReference type="HOGENOM" id="CLU_2469323_0_0_1"/>
<keyword evidence="1" id="KW-0732">Signal</keyword>
<accession>A0A0D0B2Z1</accession>
<dbReference type="AlphaFoldDB" id="A0A0D0B2Z1"/>
<dbReference type="EMBL" id="KN834790">
    <property type="protein sequence ID" value="KIK57530.1"/>
    <property type="molecule type" value="Genomic_DNA"/>
</dbReference>
<reference evidence="2 3" key="1">
    <citation type="submission" date="2014-04" db="EMBL/GenBank/DDBJ databases">
        <title>Evolutionary Origins and Diversification of the Mycorrhizal Mutualists.</title>
        <authorList>
            <consortium name="DOE Joint Genome Institute"/>
            <consortium name="Mycorrhizal Genomics Consortium"/>
            <person name="Kohler A."/>
            <person name="Kuo A."/>
            <person name="Nagy L.G."/>
            <person name="Floudas D."/>
            <person name="Copeland A."/>
            <person name="Barry K.W."/>
            <person name="Cichocki N."/>
            <person name="Veneault-Fourrey C."/>
            <person name="LaButti K."/>
            <person name="Lindquist E.A."/>
            <person name="Lipzen A."/>
            <person name="Lundell T."/>
            <person name="Morin E."/>
            <person name="Murat C."/>
            <person name="Riley R."/>
            <person name="Ohm R."/>
            <person name="Sun H."/>
            <person name="Tunlid A."/>
            <person name="Henrissat B."/>
            <person name="Grigoriev I.V."/>
            <person name="Hibbett D.S."/>
            <person name="Martin F."/>
        </authorList>
    </citation>
    <scope>NUCLEOTIDE SEQUENCE [LARGE SCALE GENOMIC DNA]</scope>
    <source>
        <strain evidence="2 3">FD-317 M1</strain>
    </source>
</reference>
<dbReference type="Proteomes" id="UP000053593">
    <property type="component" value="Unassembled WGS sequence"/>
</dbReference>
<feature type="chain" id="PRO_5002207526" description="Secreted protein" evidence="1">
    <location>
        <begin position="20"/>
        <end position="88"/>
    </location>
</feature>
<gene>
    <name evidence="2" type="ORF">GYMLUDRAFT_752023</name>
</gene>
<feature type="signal peptide" evidence="1">
    <location>
        <begin position="1"/>
        <end position="19"/>
    </location>
</feature>